<proteinExistence type="predicted"/>
<name>A0ABY5NVL6_9FLAO</name>
<dbReference type="EMBL" id="CP102382">
    <property type="protein sequence ID" value="UUV22631.1"/>
    <property type="molecule type" value="Genomic_DNA"/>
</dbReference>
<dbReference type="SUPFAM" id="SSF55315">
    <property type="entry name" value="L30e-like"/>
    <property type="match status" value="1"/>
</dbReference>
<dbReference type="Gene3D" id="3.30.1330.30">
    <property type="match status" value="1"/>
</dbReference>
<organism evidence="1 2">
    <name type="scientific">Paenimyroides aestuarii</name>
    <dbReference type="NCBI Taxonomy" id="2968490"/>
    <lineage>
        <taxon>Bacteria</taxon>
        <taxon>Pseudomonadati</taxon>
        <taxon>Bacteroidota</taxon>
        <taxon>Flavobacteriia</taxon>
        <taxon>Flavobacteriales</taxon>
        <taxon>Flavobacteriaceae</taxon>
        <taxon>Paenimyroides</taxon>
    </lineage>
</organism>
<dbReference type="Pfam" id="PF18845">
    <property type="entry name" value="baeRF_family3"/>
    <property type="match status" value="1"/>
</dbReference>
<evidence type="ECO:0000313" key="1">
    <source>
        <dbReference type="EMBL" id="UUV22631.1"/>
    </source>
</evidence>
<reference evidence="1 2" key="1">
    <citation type="submission" date="2022-08" db="EMBL/GenBank/DDBJ databases">
        <title>Myroides zhujiangensis sp. nov., a novel bacterium isolated from sediment in the Pearl River Estuary.</title>
        <authorList>
            <person name="Cui L."/>
        </authorList>
    </citation>
    <scope>NUCLEOTIDE SEQUENCE [LARGE SCALE GENOMIC DNA]</scope>
    <source>
        <strain evidence="1 2">SCSIO 72103</strain>
    </source>
</reference>
<accession>A0ABY5NVL6</accession>
<gene>
    <name evidence="1" type="ORF">NPX36_06190</name>
</gene>
<protein>
    <submittedName>
        <fullName evidence="1">Uncharacterized protein</fullName>
    </submittedName>
</protein>
<evidence type="ECO:0000313" key="2">
    <source>
        <dbReference type="Proteomes" id="UP001317001"/>
    </source>
</evidence>
<dbReference type="InterPro" id="IPR029064">
    <property type="entry name" value="Ribosomal_eL30-like_sf"/>
</dbReference>
<dbReference type="InterPro" id="IPR041289">
    <property type="entry name" value="Bact_RF_family3"/>
</dbReference>
<dbReference type="RefSeq" id="WP_257500545.1">
    <property type="nucleotide sequence ID" value="NZ_CP102382.1"/>
</dbReference>
<dbReference type="Proteomes" id="UP001317001">
    <property type="component" value="Chromosome"/>
</dbReference>
<keyword evidence="2" id="KW-1185">Reference proteome</keyword>
<sequence>MKNYKPMETKLKQLRNVHAENCVTILLNTHRTFPENEQDPLVLKNLIKEAERKLLEIAPKKQVDELVDRIHDLANSVDHRQNLESLILFVNHQTAEFIRLPIDVEDRVAVGNRFAMRDLIRNIHHQVNYYVLVLSKEDARLIEASNDKVVKEWDAPFPFENVLLQTSNNAEPSDAGKIDNLIAEFFNQVDKAVNDVQKENALPVLISTDEPNYHEYLKIADKPQIIVPKVLVRSRASESAHAIVEDAWELMEQYVSEQNEKRKADLQKAVSSNRFISDTNEIYRAIKEGRVQTLYIEKNLFQPALIVDDQITYISNDTQENTNVVDDLYDELIDLNSSFGGDVVFLPKESLTEFNGFAALTRY</sequence>